<dbReference type="EMBL" id="JBEYBF010000014">
    <property type="protein sequence ID" value="MEU1954246.1"/>
    <property type="molecule type" value="Genomic_DNA"/>
</dbReference>
<reference evidence="2 3" key="1">
    <citation type="submission" date="2024-06" db="EMBL/GenBank/DDBJ databases">
        <title>The Natural Products Discovery Center: Release of the First 8490 Sequenced Strains for Exploring Actinobacteria Biosynthetic Diversity.</title>
        <authorList>
            <person name="Kalkreuter E."/>
            <person name="Kautsar S.A."/>
            <person name="Yang D."/>
            <person name="Bader C.D."/>
            <person name="Teijaro C.N."/>
            <person name="Fluegel L."/>
            <person name="Davis C.M."/>
            <person name="Simpson J.R."/>
            <person name="Lauterbach L."/>
            <person name="Steele A.D."/>
            <person name="Gui C."/>
            <person name="Meng S."/>
            <person name="Li G."/>
            <person name="Viehrig K."/>
            <person name="Ye F."/>
            <person name="Su P."/>
            <person name="Kiefer A.F."/>
            <person name="Nichols A."/>
            <person name="Cepeda A.J."/>
            <person name="Yan W."/>
            <person name="Fan B."/>
            <person name="Jiang Y."/>
            <person name="Adhikari A."/>
            <person name="Zheng C.-J."/>
            <person name="Schuster L."/>
            <person name="Cowan T.M."/>
            <person name="Smanski M.J."/>
            <person name="Chevrette M.G."/>
            <person name="De Carvalho L.P.S."/>
            <person name="Shen B."/>
        </authorList>
    </citation>
    <scope>NUCLEOTIDE SEQUENCE [LARGE SCALE GENOMIC DNA]</scope>
    <source>
        <strain evidence="2 3">NPDC019708</strain>
    </source>
</reference>
<dbReference type="PANTHER" id="PTHR33164:SF43">
    <property type="entry name" value="HTH-TYPE TRANSCRIPTIONAL REPRESSOR YETL"/>
    <property type="match status" value="1"/>
</dbReference>
<dbReference type="Pfam" id="PF12802">
    <property type="entry name" value="MarR_2"/>
    <property type="match status" value="1"/>
</dbReference>
<comment type="caution">
    <text evidence="2">The sequence shown here is derived from an EMBL/GenBank/DDBJ whole genome shotgun (WGS) entry which is preliminary data.</text>
</comment>
<proteinExistence type="predicted"/>
<gene>
    <name evidence="2" type="ORF">ABZ510_20565</name>
</gene>
<dbReference type="InterPro" id="IPR036390">
    <property type="entry name" value="WH_DNA-bd_sf"/>
</dbReference>
<dbReference type="RefSeq" id="WP_356955993.1">
    <property type="nucleotide sequence ID" value="NZ_JBEYBD010000005.1"/>
</dbReference>
<evidence type="ECO:0000259" key="1">
    <source>
        <dbReference type="PROSITE" id="PS50995"/>
    </source>
</evidence>
<dbReference type="InterPro" id="IPR039422">
    <property type="entry name" value="MarR/SlyA-like"/>
</dbReference>
<name>A0ABV2WTT4_9NOCA</name>
<evidence type="ECO:0000313" key="3">
    <source>
        <dbReference type="Proteomes" id="UP001550628"/>
    </source>
</evidence>
<dbReference type="InterPro" id="IPR000835">
    <property type="entry name" value="HTH_MarR-typ"/>
</dbReference>
<evidence type="ECO:0000313" key="2">
    <source>
        <dbReference type="EMBL" id="MEU1954246.1"/>
    </source>
</evidence>
<sequence length="150" mass="16298">MENSTALRTASLLHDTARTLTRLLDRQLAPHDVTAQQAALMINLAGGETSPNRLAVLLGTDTAGTSRLIDRLAVKGLLRRHRGTTDRRSVVLELTDTGQKLVPALVPTFGRVATDLFNGLTDADIRRVGDALERALKNTEARHLDERANA</sequence>
<dbReference type="SMART" id="SM00347">
    <property type="entry name" value="HTH_MARR"/>
    <property type="match status" value="1"/>
</dbReference>
<dbReference type="InterPro" id="IPR036388">
    <property type="entry name" value="WH-like_DNA-bd_sf"/>
</dbReference>
<feature type="domain" description="HTH marR-type" evidence="1">
    <location>
        <begin position="6"/>
        <end position="137"/>
    </location>
</feature>
<organism evidence="2 3">
    <name type="scientific">Nocardia rhamnosiphila</name>
    <dbReference type="NCBI Taxonomy" id="426716"/>
    <lineage>
        <taxon>Bacteria</taxon>
        <taxon>Bacillati</taxon>
        <taxon>Actinomycetota</taxon>
        <taxon>Actinomycetes</taxon>
        <taxon>Mycobacteriales</taxon>
        <taxon>Nocardiaceae</taxon>
        <taxon>Nocardia</taxon>
    </lineage>
</organism>
<dbReference type="PRINTS" id="PR00598">
    <property type="entry name" value="HTHMARR"/>
</dbReference>
<keyword evidence="3" id="KW-1185">Reference proteome</keyword>
<accession>A0ABV2WTT4</accession>
<dbReference type="Proteomes" id="UP001550628">
    <property type="component" value="Unassembled WGS sequence"/>
</dbReference>
<dbReference type="SUPFAM" id="SSF46785">
    <property type="entry name" value="Winged helix' DNA-binding domain"/>
    <property type="match status" value="1"/>
</dbReference>
<dbReference type="PROSITE" id="PS50995">
    <property type="entry name" value="HTH_MARR_2"/>
    <property type="match status" value="1"/>
</dbReference>
<protein>
    <submittedName>
        <fullName evidence="2">MarR family transcriptional regulator</fullName>
    </submittedName>
</protein>
<dbReference type="PANTHER" id="PTHR33164">
    <property type="entry name" value="TRANSCRIPTIONAL REGULATOR, MARR FAMILY"/>
    <property type="match status" value="1"/>
</dbReference>
<dbReference type="Gene3D" id="1.10.10.10">
    <property type="entry name" value="Winged helix-like DNA-binding domain superfamily/Winged helix DNA-binding domain"/>
    <property type="match status" value="1"/>
</dbReference>